<sequence>MSTALSLPQASSLEPVLVPYKAHSPVDVQVKYRDTSGVNAGTKQVTAAKLNFDLTQGFDEQILSGSVRFKVGSDTFIDRNGLIYRNIDSATGSGTQSGTIQYGTGVIDVDSWTPNVDNNLALQSLTTTTDMLPVQHVSFRTPTIPIRPGSLTVVAAAMAGGQLTLTANEAGVIETTQAHGVINYDTGFVDIYFYTKTEITSGNRDEIEAQDWYLPELEYQDVGKTYINVPYWIDATSVRYNAVAYTYIPLDSEILGLSATRLPPDGRVPIFRVGDIGVIASSKKQELPSHVAGQTYNLNDQRISWCELEDSNGVKVPYDMYVVDYDYGKVTLSGDFALNSLIAPIFAAYRYQDIGLINDVQINGQVTFTKPVTHNYSKDDSIVGSVVVVGDMFSRYTNKFVQGTWNSIWADEPIGQPITPNYNDALYPIQITNKGAIQERWALVFTDTSNFRIIGEVSGQIGTGNINTDCAPINPITSAPYFVVKKEGWGVGGWASNNVLRFNTVAAMYPLWCIRTVKQSQPTTLSDNFQIIYRGDIDRVI</sequence>
<comment type="caution">
    <text evidence="1">The sequence shown here is derived from an EMBL/GenBank/DDBJ whole genome shotgun (WGS) entry which is preliminary data.</text>
</comment>
<proteinExistence type="predicted"/>
<dbReference type="HOGENOM" id="CLU_023856_0_0_6"/>
<dbReference type="STRING" id="1144672.F966_02210"/>
<dbReference type="EMBL" id="APPH01000009">
    <property type="protein sequence ID" value="ENV09552.1"/>
    <property type="molecule type" value="Genomic_DNA"/>
</dbReference>
<dbReference type="AlphaFoldDB" id="N8WBU3"/>
<reference evidence="1 2" key="1">
    <citation type="submission" date="2013-02" db="EMBL/GenBank/DDBJ databases">
        <title>The Genome Sequence of Acinetobacter sp. CIP 56.2.</title>
        <authorList>
            <consortium name="The Broad Institute Genome Sequencing Platform"/>
            <consortium name="The Broad Institute Genome Sequencing Center for Infectious Disease"/>
            <person name="Cerqueira G."/>
            <person name="Feldgarden M."/>
            <person name="Courvalin P."/>
            <person name="Perichon B."/>
            <person name="Grillot-Courvalin C."/>
            <person name="Clermont D."/>
            <person name="Rocha E."/>
            <person name="Yoon E.-J."/>
            <person name="Nemec A."/>
            <person name="Walker B."/>
            <person name="Young S.K."/>
            <person name="Zeng Q."/>
            <person name="Gargeya S."/>
            <person name="Fitzgerald M."/>
            <person name="Haas B."/>
            <person name="Abouelleil A."/>
            <person name="Alvarado L."/>
            <person name="Arachchi H.M."/>
            <person name="Berlin A.M."/>
            <person name="Chapman S.B."/>
            <person name="Dewar J."/>
            <person name="Goldberg J."/>
            <person name="Griggs A."/>
            <person name="Gujja S."/>
            <person name="Hansen M."/>
            <person name="Howarth C."/>
            <person name="Imamovic A."/>
            <person name="Larimer J."/>
            <person name="McCowan C."/>
            <person name="Murphy C."/>
            <person name="Neiman D."/>
            <person name="Pearson M."/>
            <person name="Priest M."/>
            <person name="Roberts A."/>
            <person name="Saif S."/>
            <person name="Shea T."/>
            <person name="Sisk P."/>
            <person name="Sykes S."/>
            <person name="Wortman J."/>
            <person name="Nusbaum C."/>
            <person name="Birren B."/>
        </authorList>
    </citation>
    <scope>NUCLEOTIDE SEQUENCE [LARGE SCALE GENOMIC DNA]</scope>
    <source>
        <strain evidence="1 2">CIP 56.2</strain>
    </source>
</reference>
<dbReference type="PATRIC" id="fig|1144672.3.peg.2110"/>
<protein>
    <submittedName>
        <fullName evidence="1">Uncharacterized protein</fullName>
    </submittedName>
</protein>
<evidence type="ECO:0000313" key="1">
    <source>
        <dbReference type="EMBL" id="ENV09552.1"/>
    </source>
</evidence>
<accession>N8WBU3</accession>
<evidence type="ECO:0000313" key="2">
    <source>
        <dbReference type="Proteomes" id="UP000013209"/>
    </source>
</evidence>
<dbReference type="Proteomes" id="UP000013209">
    <property type="component" value="Unassembled WGS sequence"/>
</dbReference>
<dbReference type="eggNOG" id="ENOG502Z7RQ">
    <property type="taxonomic scope" value="Bacteria"/>
</dbReference>
<gene>
    <name evidence="1" type="ORF">F966_02210</name>
</gene>
<dbReference type="RefSeq" id="WP_004805089.1">
    <property type="nucleotide sequence ID" value="NZ_KB849440.1"/>
</dbReference>
<organism evidence="1 2">
    <name type="scientific">Acinetobacter higginsii</name>
    <dbReference type="NCBI Taxonomy" id="70347"/>
    <lineage>
        <taxon>Bacteria</taxon>
        <taxon>Pseudomonadati</taxon>
        <taxon>Pseudomonadota</taxon>
        <taxon>Gammaproteobacteria</taxon>
        <taxon>Moraxellales</taxon>
        <taxon>Moraxellaceae</taxon>
        <taxon>Acinetobacter</taxon>
    </lineage>
</organism>
<name>N8WBU3_9GAMM</name>